<comment type="caution">
    <text evidence="2">The sequence shown here is derived from an EMBL/GenBank/DDBJ whole genome shotgun (WGS) entry which is preliminary data.</text>
</comment>
<reference evidence="2 3" key="1">
    <citation type="submission" date="2023-11" db="EMBL/GenBank/DDBJ databases">
        <title>Plant-associative lifestyle of Vibrio porteresiae and its evolutionary dynamics.</title>
        <authorList>
            <person name="Rameshkumar N."/>
            <person name="Kirti K."/>
        </authorList>
    </citation>
    <scope>NUCLEOTIDE SEQUENCE [LARGE SCALE GENOMIC DNA]</scope>
    <source>
        <strain evidence="2 3">MSSRF7</strain>
    </source>
</reference>
<protein>
    <submittedName>
        <fullName evidence="2">VOC family protein</fullName>
    </submittedName>
</protein>
<dbReference type="Pfam" id="PF00903">
    <property type="entry name" value="Glyoxalase"/>
    <property type="match status" value="1"/>
</dbReference>
<evidence type="ECO:0000259" key="1">
    <source>
        <dbReference type="PROSITE" id="PS51819"/>
    </source>
</evidence>
<dbReference type="InterPro" id="IPR029068">
    <property type="entry name" value="Glyas_Bleomycin-R_OHBP_Dase"/>
</dbReference>
<evidence type="ECO:0000313" key="2">
    <source>
        <dbReference type="EMBL" id="MDW6094578.1"/>
    </source>
</evidence>
<sequence length="140" mass="15850">MRNDIGFTHVALSAKDIDKSIHFYRTYANMSVMHERVDEDIDKRVVWLSDKTRPFVLVLVQNNDPTPVLGPFAHLGVGCRDKNTVDRLCHQAKKEGILVKDAVDSGYPVGYWAFIRDPDGHTLEISYGQEIGLTVEKHQA</sequence>
<dbReference type="InterPro" id="IPR004360">
    <property type="entry name" value="Glyas_Fos-R_dOase_dom"/>
</dbReference>
<evidence type="ECO:0000313" key="3">
    <source>
        <dbReference type="Proteomes" id="UP001279860"/>
    </source>
</evidence>
<gene>
    <name evidence="2" type="ORF">SBX64_18710</name>
</gene>
<dbReference type="SUPFAM" id="SSF54593">
    <property type="entry name" value="Glyoxalase/Bleomycin resistance protein/Dihydroxybiphenyl dioxygenase"/>
    <property type="match status" value="1"/>
</dbReference>
<accession>A0ABU4J1M6</accession>
<dbReference type="Proteomes" id="UP001279860">
    <property type="component" value="Unassembled WGS sequence"/>
</dbReference>
<dbReference type="PANTHER" id="PTHR36113:SF3">
    <property type="entry name" value="SLL5075 PROTEIN"/>
    <property type="match status" value="1"/>
</dbReference>
<name>A0ABU4J1M6_9VIBR</name>
<dbReference type="Gene3D" id="3.10.180.10">
    <property type="entry name" value="2,3-Dihydroxybiphenyl 1,2-Dioxygenase, domain 1"/>
    <property type="match status" value="1"/>
</dbReference>
<feature type="domain" description="VOC" evidence="1">
    <location>
        <begin position="6"/>
        <end position="128"/>
    </location>
</feature>
<dbReference type="CDD" id="cd06587">
    <property type="entry name" value="VOC"/>
    <property type="match status" value="1"/>
</dbReference>
<dbReference type="RefSeq" id="WP_038184535.1">
    <property type="nucleotide sequence ID" value="NZ_AP024904.1"/>
</dbReference>
<proteinExistence type="predicted"/>
<keyword evidence="3" id="KW-1185">Reference proteome</keyword>
<dbReference type="InterPro" id="IPR051332">
    <property type="entry name" value="Fosfomycin_Res_Enzymes"/>
</dbReference>
<dbReference type="EMBL" id="JAWRCP010000002">
    <property type="protein sequence ID" value="MDW6094578.1"/>
    <property type="molecule type" value="Genomic_DNA"/>
</dbReference>
<dbReference type="PROSITE" id="PS51819">
    <property type="entry name" value="VOC"/>
    <property type="match status" value="1"/>
</dbReference>
<dbReference type="PANTHER" id="PTHR36113">
    <property type="entry name" value="LYASE, PUTATIVE-RELATED-RELATED"/>
    <property type="match status" value="1"/>
</dbReference>
<dbReference type="InterPro" id="IPR037523">
    <property type="entry name" value="VOC_core"/>
</dbReference>
<organism evidence="2 3">
    <name type="scientific">Vibrio rhizosphaerae</name>
    <dbReference type="NCBI Taxonomy" id="398736"/>
    <lineage>
        <taxon>Bacteria</taxon>
        <taxon>Pseudomonadati</taxon>
        <taxon>Pseudomonadota</taxon>
        <taxon>Gammaproteobacteria</taxon>
        <taxon>Vibrionales</taxon>
        <taxon>Vibrionaceae</taxon>
        <taxon>Vibrio</taxon>
    </lineage>
</organism>